<feature type="compositionally biased region" description="Basic residues" evidence="1">
    <location>
        <begin position="170"/>
        <end position="179"/>
    </location>
</feature>
<evidence type="ECO:0000256" key="1">
    <source>
        <dbReference type="SAM" id="MobiDB-lite"/>
    </source>
</evidence>
<dbReference type="InterPro" id="IPR015889">
    <property type="entry name" value="Intradiol_dOase_core"/>
</dbReference>
<dbReference type="GO" id="GO:0016702">
    <property type="term" value="F:oxidoreductase activity, acting on single donors with incorporation of molecular oxygen, incorporation of two atoms of oxygen"/>
    <property type="evidence" value="ECO:0007669"/>
    <property type="project" value="InterPro"/>
</dbReference>
<keyword evidence="3" id="KW-1185">Reference proteome</keyword>
<gene>
    <name evidence="2" type="ORF">DFH05DRAFT_1398677</name>
</gene>
<sequence length="345" mass="37718">MTGHPNHEPISARELVARKETAAKRHLVARSCAESIASHNLRRKAKRSLASSQMQAMVSIYFLSRLILNSSTCVLAPEAMEGPYYINNEMIRNNLTEGQLGVPLTLDIAVIDVTTCEPMENVLVEIWAANATGVYSGYSAMIDGKPPSRGDGHHSQPEKGDHNKMPNGHGHGHEHKPGHGRPGGPEGPHSQPLSRNETFLRGGAPTSSDGVVELVTVYPGFYAGRTAHIHTMIHMNWERSDNGTFVSTSGTVLHIGQFFFQETWNDKVYATSPYIENNNKRTHNNEDRQMEDSEDADGNSAILDISAAGEDLTEGLVGFVTVVVNPRASYQITNNNYLNSTNSSS</sequence>
<dbReference type="PANTHER" id="PTHR34315">
    <property type="match status" value="1"/>
</dbReference>
<dbReference type="EMBL" id="JANVFU010000007">
    <property type="protein sequence ID" value="KAJ3743885.1"/>
    <property type="molecule type" value="Genomic_DNA"/>
</dbReference>
<dbReference type="PANTHER" id="PTHR34315:SF4">
    <property type="entry name" value="INTRADIOL RING-CLEAVAGE DIOXYGENASES DOMAIN-CONTAINING PROTEIN"/>
    <property type="match status" value="1"/>
</dbReference>
<feature type="region of interest" description="Disordered" evidence="1">
    <location>
        <begin position="144"/>
        <end position="206"/>
    </location>
</feature>
<accession>A0A9W8NZ98</accession>
<dbReference type="Proteomes" id="UP001142393">
    <property type="component" value="Unassembled WGS sequence"/>
</dbReference>
<evidence type="ECO:0000313" key="2">
    <source>
        <dbReference type="EMBL" id="KAJ3743885.1"/>
    </source>
</evidence>
<proteinExistence type="predicted"/>
<dbReference type="SUPFAM" id="SSF49482">
    <property type="entry name" value="Aromatic compound dioxygenase"/>
    <property type="match status" value="1"/>
</dbReference>
<reference evidence="2 3" key="1">
    <citation type="journal article" date="2023" name="Proc. Natl. Acad. Sci. U.S.A.">
        <title>A global phylogenomic analysis of the shiitake genus Lentinula.</title>
        <authorList>
            <person name="Sierra-Patev S."/>
            <person name="Min B."/>
            <person name="Naranjo-Ortiz M."/>
            <person name="Looney B."/>
            <person name="Konkel Z."/>
            <person name="Slot J.C."/>
            <person name="Sakamoto Y."/>
            <person name="Steenwyk J.L."/>
            <person name="Rokas A."/>
            <person name="Carro J."/>
            <person name="Camarero S."/>
            <person name="Ferreira P."/>
            <person name="Molpeceres G."/>
            <person name="Ruiz-Duenas F.J."/>
            <person name="Serrano A."/>
            <person name="Henrissat B."/>
            <person name="Drula E."/>
            <person name="Hughes K.W."/>
            <person name="Mata J.L."/>
            <person name="Ishikawa N.K."/>
            <person name="Vargas-Isla R."/>
            <person name="Ushijima S."/>
            <person name="Smith C.A."/>
            <person name="Donoghue J."/>
            <person name="Ahrendt S."/>
            <person name="Andreopoulos W."/>
            <person name="He G."/>
            <person name="LaButti K."/>
            <person name="Lipzen A."/>
            <person name="Ng V."/>
            <person name="Riley R."/>
            <person name="Sandor L."/>
            <person name="Barry K."/>
            <person name="Martinez A.T."/>
            <person name="Xiao Y."/>
            <person name="Gibbons J.G."/>
            <person name="Terashima K."/>
            <person name="Grigoriev I.V."/>
            <person name="Hibbett D."/>
        </authorList>
    </citation>
    <scope>NUCLEOTIDE SEQUENCE [LARGE SCALE GENOMIC DNA]</scope>
    <source>
        <strain evidence="2 3">TFB7810</strain>
    </source>
</reference>
<evidence type="ECO:0000313" key="3">
    <source>
        <dbReference type="Proteomes" id="UP001142393"/>
    </source>
</evidence>
<keyword evidence="2" id="KW-0560">Oxidoreductase</keyword>
<keyword evidence="2" id="KW-0223">Dioxygenase</keyword>
<dbReference type="AlphaFoldDB" id="A0A9W8NZ98"/>
<feature type="region of interest" description="Disordered" evidence="1">
    <location>
        <begin position="278"/>
        <end position="297"/>
    </location>
</feature>
<dbReference type="GO" id="GO:0005506">
    <property type="term" value="F:iron ion binding"/>
    <property type="evidence" value="ECO:0007669"/>
    <property type="project" value="InterPro"/>
</dbReference>
<organism evidence="2 3">
    <name type="scientific">Lentinula detonsa</name>
    <dbReference type="NCBI Taxonomy" id="2804962"/>
    <lineage>
        <taxon>Eukaryota</taxon>
        <taxon>Fungi</taxon>
        <taxon>Dikarya</taxon>
        <taxon>Basidiomycota</taxon>
        <taxon>Agaricomycotina</taxon>
        <taxon>Agaricomycetes</taxon>
        <taxon>Agaricomycetidae</taxon>
        <taxon>Agaricales</taxon>
        <taxon>Marasmiineae</taxon>
        <taxon>Omphalotaceae</taxon>
        <taxon>Lentinula</taxon>
    </lineage>
</organism>
<name>A0A9W8NZ98_9AGAR</name>
<dbReference type="CDD" id="cd03457">
    <property type="entry name" value="intradiol_dioxygenase_like"/>
    <property type="match status" value="1"/>
</dbReference>
<comment type="caution">
    <text evidence="2">The sequence shown here is derived from an EMBL/GenBank/DDBJ whole genome shotgun (WGS) entry which is preliminary data.</text>
</comment>
<dbReference type="Gene3D" id="2.60.130.10">
    <property type="entry name" value="Aromatic compound dioxygenase"/>
    <property type="match status" value="1"/>
</dbReference>
<feature type="compositionally biased region" description="Basic and acidic residues" evidence="1">
    <location>
        <begin position="146"/>
        <end position="164"/>
    </location>
</feature>
<protein>
    <submittedName>
        <fullName evidence="2">Aromatic compound dioxygenase</fullName>
    </submittedName>
</protein>